<evidence type="ECO:0000313" key="6">
    <source>
        <dbReference type="EMBL" id="MBG6134678.1"/>
    </source>
</evidence>
<dbReference type="InterPro" id="IPR017871">
    <property type="entry name" value="ABC_transporter-like_CS"/>
</dbReference>
<keyword evidence="7" id="KW-1185">Reference proteome</keyword>
<evidence type="ECO:0000256" key="1">
    <source>
        <dbReference type="ARBA" id="ARBA00005417"/>
    </source>
</evidence>
<dbReference type="AlphaFoldDB" id="A0A8J7GF33"/>
<keyword evidence="2" id="KW-0813">Transport</keyword>
<name>A0A8J7GF33_9ACTN</name>
<comment type="caution">
    <text evidence="6">The sequence shown here is derived from an EMBL/GenBank/DDBJ whole genome shotgun (WGS) entry which is preliminary data.</text>
</comment>
<accession>A0A8J7GF33</accession>
<dbReference type="SMART" id="SM00382">
    <property type="entry name" value="AAA"/>
    <property type="match status" value="1"/>
</dbReference>
<dbReference type="Pfam" id="PF00005">
    <property type="entry name" value="ABC_tran"/>
    <property type="match status" value="1"/>
</dbReference>
<feature type="domain" description="ABC transporter" evidence="5">
    <location>
        <begin position="6"/>
        <end position="231"/>
    </location>
</feature>
<dbReference type="Proteomes" id="UP000622552">
    <property type="component" value="Unassembled WGS sequence"/>
</dbReference>
<keyword evidence="3" id="KW-0547">Nucleotide-binding</keyword>
<protein>
    <submittedName>
        <fullName evidence="6">ABC-2 type transport system ATP-binding protein</fullName>
    </submittedName>
</protein>
<dbReference type="PROSITE" id="PS00211">
    <property type="entry name" value="ABC_TRANSPORTER_1"/>
    <property type="match status" value="1"/>
</dbReference>
<dbReference type="GO" id="GO:0005524">
    <property type="term" value="F:ATP binding"/>
    <property type="evidence" value="ECO:0007669"/>
    <property type="project" value="UniProtKB-KW"/>
</dbReference>
<dbReference type="EMBL" id="JADOUF010000001">
    <property type="protein sequence ID" value="MBG6134678.1"/>
    <property type="molecule type" value="Genomic_DNA"/>
</dbReference>
<sequence length="247" mass="26121">MAEGRIVVSELTKRFGADTVVDHLSFTAEPGRVTCFLGPNGAGKTTTLKMLLNLTRPTSGTATIGGITFTEMAEPLRSVGVVLESAGAHPGRTGRDHLRVVAATMGLPDTRVDEVLDSVGLTTAARRRAGRYSQGMRQRLGIATALLGDPATLIFDEPTNGLDPAGVHWVRGRLRALADEGRTVLVSSHLLTEMEMLADDVVIIAAGRLVTQGPLDAVLDAAPAPDSRAKPGLESVFLHLTQEAEVR</sequence>
<evidence type="ECO:0000256" key="2">
    <source>
        <dbReference type="ARBA" id="ARBA00022448"/>
    </source>
</evidence>
<evidence type="ECO:0000313" key="7">
    <source>
        <dbReference type="Proteomes" id="UP000622552"/>
    </source>
</evidence>
<dbReference type="PANTHER" id="PTHR43335">
    <property type="entry name" value="ABC TRANSPORTER, ATP-BINDING PROTEIN"/>
    <property type="match status" value="1"/>
</dbReference>
<evidence type="ECO:0000256" key="3">
    <source>
        <dbReference type="ARBA" id="ARBA00022741"/>
    </source>
</evidence>
<dbReference type="InterPro" id="IPR003593">
    <property type="entry name" value="AAA+_ATPase"/>
</dbReference>
<gene>
    <name evidence="6" type="ORF">IW245_000872</name>
</gene>
<dbReference type="InterPro" id="IPR003439">
    <property type="entry name" value="ABC_transporter-like_ATP-bd"/>
</dbReference>
<reference evidence="6" key="1">
    <citation type="submission" date="2020-11" db="EMBL/GenBank/DDBJ databases">
        <title>Sequencing the genomes of 1000 actinobacteria strains.</title>
        <authorList>
            <person name="Klenk H.-P."/>
        </authorList>
    </citation>
    <scope>NUCLEOTIDE SEQUENCE</scope>
    <source>
        <strain evidence="6">DSM 45356</strain>
    </source>
</reference>
<dbReference type="PANTHER" id="PTHR43335:SF4">
    <property type="entry name" value="ABC TRANSPORTER, ATP-BINDING PROTEIN"/>
    <property type="match status" value="1"/>
</dbReference>
<dbReference type="PROSITE" id="PS50893">
    <property type="entry name" value="ABC_TRANSPORTER_2"/>
    <property type="match status" value="1"/>
</dbReference>
<dbReference type="Gene3D" id="3.40.50.300">
    <property type="entry name" value="P-loop containing nucleotide triphosphate hydrolases"/>
    <property type="match status" value="1"/>
</dbReference>
<organism evidence="6 7">
    <name type="scientific">Longispora fulva</name>
    <dbReference type="NCBI Taxonomy" id="619741"/>
    <lineage>
        <taxon>Bacteria</taxon>
        <taxon>Bacillati</taxon>
        <taxon>Actinomycetota</taxon>
        <taxon>Actinomycetes</taxon>
        <taxon>Micromonosporales</taxon>
        <taxon>Micromonosporaceae</taxon>
        <taxon>Longispora</taxon>
    </lineage>
</organism>
<dbReference type="GO" id="GO:0016887">
    <property type="term" value="F:ATP hydrolysis activity"/>
    <property type="evidence" value="ECO:0007669"/>
    <property type="project" value="InterPro"/>
</dbReference>
<dbReference type="SUPFAM" id="SSF52540">
    <property type="entry name" value="P-loop containing nucleoside triphosphate hydrolases"/>
    <property type="match status" value="1"/>
</dbReference>
<dbReference type="RefSeq" id="WP_197001886.1">
    <property type="nucleotide sequence ID" value="NZ_BONS01000023.1"/>
</dbReference>
<keyword evidence="4 6" id="KW-0067">ATP-binding</keyword>
<evidence type="ECO:0000259" key="5">
    <source>
        <dbReference type="PROSITE" id="PS50893"/>
    </source>
</evidence>
<dbReference type="InterPro" id="IPR027417">
    <property type="entry name" value="P-loop_NTPase"/>
</dbReference>
<evidence type="ECO:0000256" key="4">
    <source>
        <dbReference type="ARBA" id="ARBA00022840"/>
    </source>
</evidence>
<comment type="similarity">
    <text evidence="1">Belongs to the ABC transporter superfamily.</text>
</comment>
<proteinExistence type="inferred from homology"/>